<dbReference type="AlphaFoldDB" id="A0A263BUE3"/>
<evidence type="ECO:0000313" key="2">
    <source>
        <dbReference type="Proteomes" id="UP000217083"/>
    </source>
</evidence>
<reference evidence="2" key="1">
    <citation type="submission" date="2017-08" db="EMBL/GenBank/DDBJ databases">
        <authorList>
            <person name="Huang Z."/>
        </authorList>
    </citation>
    <scope>NUCLEOTIDE SEQUENCE [LARGE SCALE GENOMIC DNA]</scope>
    <source>
        <strain evidence="2">SA5d-4</strain>
    </source>
</reference>
<dbReference type="EMBL" id="NPIA01000003">
    <property type="protein sequence ID" value="OZM57330.1"/>
    <property type="molecule type" value="Genomic_DNA"/>
</dbReference>
<gene>
    <name evidence="1" type="ORF">CIB95_07655</name>
</gene>
<keyword evidence="2" id="KW-1185">Reference proteome</keyword>
<dbReference type="RefSeq" id="WP_094923921.1">
    <property type="nucleotide sequence ID" value="NZ_NPIA01000003.1"/>
</dbReference>
<proteinExistence type="predicted"/>
<organism evidence="1 2">
    <name type="scientific">Lottiidibacillus patelloidae</name>
    <dbReference type="NCBI Taxonomy" id="2670334"/>
    <lineage>
        <taxon>Bacteria</taxon>
        <taxon>Bacillati</taxon>
        <taxon>Bacillota</taxon>
        <taxon>Bacilli</taxon>
        <taxon>Bacillales</taxon>
        <taxon>Bacillaceae</taxon>
        <taxon>Lottiidibacillus</taxon>
    </lineage>
</organism>
<accession>A0A263BUE3</accession>
<sequence length="162" mass="19338">MDKYVSKSYLEKDREDELFLRIAQVSQQIEIIGLAVLDKNKGGKEVFERLEIIRQLFAWYVNGDCEESWKRKIQELPKLLTFNEKLQLISTLYICTNIVTRLQDILLPWKDEHSMKNINVHITNEISLKLMFLNELLESYNVKKEYPHLIKEACDPKDWFMN</sequence>
<comment type="caution">
    <text evidence="1">The sequence shown here is derived from an EMBL/GenBank/DDBJ whole genome shotgun (WGS) entry which is preliminary data.</text>
</comment>
<protein>
    <submittedName>
        <fullName evidence="1">Uncharacterized protein</fullName>
    </submittedName>
</protein>
<name>A0A263BUE3_9BACI</name>
<dbReference type="Proteomes" id="UP000217083">
    <property type="component" value="Unassembled WGS sequence"/>
</dbReference>
<reference evidence="1 2" key="2">
    <citation type="submission" date="2017-09" db="EMBL/GenBank/DDBJ databases">
        <title>Bacillus patelloidae sp. nov., isolated from the intestinal tract of a marine limpet.</title>
        <authorList>
            <person name="Liu R."/>
            <person name="Dong C."/>
            <person name="Shao Z."/>
        </authorList>
    </citation>
    <scope>NUCLEOTIDE SEQUENCE [LARGE SCALE GENOMIC DNA]</scope>
    <source>
        <strain evidence="1 2">SA5d-4</strain>
    </source>
</reference>
<evidence type="ECO:0000313" key="1">
    <source>
        <dbReference type="EMBL" id="OZM57330.1"/>
    </source>
</evidence>